<feature type="transmembrane region" description="Helical" evidence="1">
    <location>
        <begin position="6"/>
        <end position="24"/>
    </location>
</feature>
<organism evidence="2">
    <name type="scientific">Ixodes ricinus</name>
    <name type="common">Common tick</name>
    <name type="synonym">Acarus ricinus</name>
    <dbReference type="NCBI Taxonomy" id="34613"/>
    <lineage>
        <taxon>Eukaryota</taxon>
        <taxon>Metazoa</taxon>
        <taxon>Ecdysozoa</taxon>
        <taxon>Arthropoda</taxon>
        <taxon>Chelicerata</taxon>
        <taxon>Arachnida</taxon>
        <taxon>Acari</taxon>
        <taxon>Parasitiformes</taxon>
        <taxon>Ixodida</taxon>
        <taxon>Ixodoidea</taxon>
        <taxon>Ixodidae</taxon>
        <taxon>Ixodinae</taxon>
        <taxon>Ixodes</taxon>
    </lineage>
</organism>
<protein>
    <submittedName>
        <fullName evidence="2">Putative secreted protein</fullName>
    </submittedName>
</protein>
<evidence type="ECO:0000313" key="2">
    <source>
        <dbReference type="EMBL" id="MXU82800.1"/>
    </source>
</evidence>
<accession>A0A6B0U224</accession>
<keyword evidence="1" id="KW-1133">Transmembrane helix</keyword>
<keyword evidence="1" id="KW-0812">Transmembrane</keyword>
<sequence length="71" mass="7991">MNFWKTSLYVVLISIGIFSLGINLDSLKPGVHLLNPFTVIVKFTLDRVIKLTVALRSPFGTEMTRRPDVSI</sequence>
<keyword evidence="1" id="KW-0472">Membrane</keyword>
<name>A0A6B0U224_IXORI</name>
<dbReference type="EMBL" id="GIFC01000717">
    <property type="protein sequence ID" value="MXU82800.1"/>
    <property type="molecule type" value="Transcribed_RNA"/>
</dbReference>
<evidence type="ECO:0000256" key="1">
    <source>
        <dbReference type="SAM" id="Phobius"/>
    </source>
</evidence>
<dbReference type="AlphaFoldDB" id="A0A6B0U224"/>
<reference evidence="2" key="1">
    <citation type="submission" date="2019-12" db="EMBL/GenBank/DDBJ databases">
        <title>An insight into the sialome of adult female Ixodes ricinus ticks feeding for 6 days.</title>
        <authorList>
            <person name="Perner J."/>
            <person name="Ribeiro J.M.C."/>
        </authorList>
    </citation>
    <scope>NUCLEOTIDE SEQUENCE</scope>
    <source>
        <strain evidence="2">Semi-engorged</strain>
        <tissue evidence="2">Salivary glands</tissue>
    </source>
</reference>
<proteinExistence type="predicted"/>